<gene>
    <name evidence="2" type="primary">Ubxd5</name>
    <name evidence="2" type="ORF">rCG_31472</name>
</gene>
<evidence type="ECO:0000313" key="3">
    <source>
        <dbReference type="Proteomes" id="UP000234681"/>
    </source>
</evidence>
<organism evidence="2 3">
    <name type="scientific">Rattus norvegicus</name>
    <name type="common">Rat</name>
    <dbReference type="NCBI Taxonomy" id="10116"/>
    <lineage>
        <taxon>Eukaryota</taxon>
        <taxon>Metazoa</taxon>
        <taxon>Chordata</taxon>
        <taxon>Craniata</taxon>
        <taxon>Vertebrata</taxon>
        <taxon>Euteleostomi</taxon>
        <taxon>Mammalia</taxon>
        <taxon>Eutheria</taxon>
        <taxon>Euarchontoglires</taxon>
        <taxon>Glires</taxon>
        <taxon>Rodentia</taxon>
        <taxon>Myomorpha</taxon>
        <taxon>Muroidea</taxon>
        <taxon>Muridae</taxon>
        <taxon>Murinae</taxon>
        <taxon>Rattus</taxon>
    </lineage>
</organism>
<dbReference type="EMBL" id="CH473968">
    <property type="protein sequence ID" value="EDL80704.1"/>
    <property type="molecule type" value="Genomic_DNA"/>
</dbReference>
<evidence type="ECO:0000313" key="2">
    <source>
        <dbReference type="EMBL" id="EDL80704.1"/>
    </source>
</evidence>
<dbReference type="Proteomes" id="UP000234681">
    <property type="component" value="Chromosome 5"/>
</dbReference>
<protein>
    <submittedName>
        <fullName evidence="2">UBX domain containing 5, isoform CRA_b</fullName>
    </submittedName>
</protein>
<dbReference type="AlphaFoldDB" id="A6IT03"/>
<accession>A6IT03</accession>
<name>A6IT03_RAT</name>
<reference evidence="3" key="1">
    <citation type="submission" date="2005-09" db="EMBL/GenBank/DDBJ databases">
        <authorList>
            <person name="Mural R.J."/>
            <person name="Li P.W."/>
            <person name="Adams M.D."/>
            <person name="Amanatides P.G."/>
            <person name="Baden-Tillson H."/>
            <person name="Barnstead M."/>
            <person name="Chin S.H."/>
            <person name="Dew I."/>
            <person name="Evans C.A."/>
            <person name="Ferriera S."/>
            <person name="Flanigan M."/>
            <person name="Fosler C."/>
            <person name="Glodek A."/>
            <person name="Gu Z."/>
            <person name="Holt R.A."/>
            <person name="Jennings D."/>
            <person name="Kraft C.L."/>
            <person name="Lu F."/>
            <person name="Nguyen T."/>
            <person name="Nusskern D.R."/>
            <person name="Pfannkoch C.M."/>
            <person name="Sitter C."/>
            <person name="Sutton G.G."/>
            <person name="Venter J.C."/>
            <person name="Wang Z."/>
            <person name="Woodage T."/>
            <person name="Zheng X.H."/>
            <person name="Zhong F."/>
        </authorList>
    </citation>
    <scope>NUCLEOTIDE SEQUENCE [LARGE SCALE GENOMIC DNA]</scope>
    <source>
        <strain>BN</strain>
        <strain evidence="3">Sprague-Dawley</strain>
    </source>
</reference>
<feature type="region of interest" description="Disordered" evidence="1">
    <location>
        <begin position="75"/>
        <end position="98"/>
    </location>
</feature>
<feature type="compositionally biased region" description="Polar residues" evidence="1">
    <location>
        <begin position="80"/>
        <end position="90"/>
    </location>
</feature>
<proteinExistence type="predicted"/>
<evidence type="ECO:0000256" key="1">
    <source>
        <dbReference type="SAM" id="MobiDB-lite"/>
    </source>
</evidence>
<sequence>MIHDSELLTSMARKLQELEQQLKARNEEMLSKEQKILALEDLVQTLQQHQSSTTREEELETQCIQLQRQVGEMEVRAQGWRNSRPGSSPESLERPGSICRSAPLVFSKPLCFPALG</sequence>